<keyword evidence="2" id="KW-1185">Reference proteome</keyword>
<dbReference type="GeneID" id="97285169"/>
<name>A0ABZ1L1U1_STRAH</name>
<evidence type="ECO:0000313" key="2">
    <source>
        <dbReference type="Proteomes" id="UP001622557"/>
    </source>
</evidence>
<dbReference type="Proteomes" id="UP001622557">
    <property type="component" value="Chromosome"/>
</dbReference>
<accession>A0ABZ1L1U1</accession>
<proteinExistence type="predicted"/>
<protein>
    <submittedName>
        <fullName evidence="1">Uncharacterized protein</fullName>
    </submittedName>
</protein>
<dbReference type="EMBL" id="CP108164">
    <property type="protein sequence ID" value="WTQ84656.1"/>
    <property type="molecule type" value="Genomic_DNA"/>
</dbReference>
<dbReference type="RefSeq" id="WP_405452414.1">
    <property type="nucleotide sequence ID" value="NZ_CP108164.1"/>
</dbReference>
<evidence type="ECO:0000313" key="1">
    <source>
        <dbReference type="EMBL" id="WTQ84656.1"/>
    </source>
</evidence>
<reference evidence="1 2" key="1">
    <citation type="submission" date="2022-10" db="EMBL/GenBank/DDBJ databases">
        <title>The complete genomes of actinobacterial strains from the NBC collection.</title>
        <authorList>
            <person name="Joergensen T.S."/>
            <person name="Alvarez Arevalo M."/>
            <person name="Sterndorff E.B."/>
            <person name="Faurdal D."/>
            <person name="Vuksanovic O."/>
            <person name="Mourched A.-S."/>
            <person name="Charusanti P."/>
            <person name="Shaw S."/>
            <person name="Blin K."/>
            <person name="Weber T."/>
        </authorList>
    </citation>
    <scope>NUCLEOTIDE SEQUENCE [LARGE SCALE GENOMIC DNA]</scope>
    <source>
        <strain evidence="1 2">NBC_00156</strain>
    </source>
</reference>
<sequence length="179" mass="18820">MAVHQLRVPPAAVRGPLVRDGVLFHIDVRHQHLAAVVEGRTRVVLPSVPADAVLCAIGDELRIAYPVPGGFGGVGFHVREGLSTCPVPRSFPPVLWAPLRAAAAPAGVVREHTQIRMETGGPALELSLPAAPPDGGPLLRPGDRGAVWPVRRILLEPAGEDGCLVTERPPGLVFGAAPW</sequence>
<organism evidence="1 2">
    <name type="scientific">Streptomyces achromogenes</name>
    <dbReference type="NCBI Taxonomy" id="67255"/>
    <lineage>
        <taxon>Bacteria</taxon>
        <taxon>Bacillati</taxon>
        <taxon>Actinomycetota</taxon>
        <taxon>Actinomycetes</taxon>
        <taxon>Kitasatosporales</taxon>
        <taxon>Streptomycetaceae</taxon>
        <taxon>Streptomyces</taxon>
    </lineage>
</organism>
<gene>
    <name evidence="1" type="ORF">OG350_32045</name>
</gene>